<dbReference type="InterPro" id="IPR036188">
    <property type="entry name" value="FAD/NAD-bd_sf"/>
</dbReference>
<dbReference type="PANTHER" id="PTHR13847:SF289">
    <property type="entry name" value="GLYCINE OXIDASE"/>
    <property type="match status" value="1"/>
</dbReference>
<dbReference type="InterPro" id="IPR006076">
    <property type="entry name" value="FAD-dep_OxRdtase"/>
</dbReference>
<evidence type="ECO:0000313" key="3">
    <source>
        <dbReference type="EMBL" id="JAG18147.1"/>
    </source>
</evidence>
<dbReference type="SUPFAM" id="SSF51905">
    <property type="entry name" value="FAD/NAD(P)-binding domain"/>
    <property type="match status" value="1"/>
</dbReference>
<accession>A0A0A9XBS4</accession>
<dbReference type="GO" id="GO:0005737">
    <property type="term" value="C:cytoplasm"/>
    <property type="evidence" value="ECO:0007669"/>
    <property type="project" value="TreeGrafter"/>
</dbReference>
<dbReference type="AlphaFoldDB" id="A0A0A9XBS4"/>
<dbReference type="EMBL" id="GDHC01016110">
    <property type="protein sequence ID" value="JAQ02519.1"/>
    <property type="molecule type" value="Transcribed_RNA"/>
</dbReference>
<dbReference type="Pfam" id="PF01266">
    <property type="entry name" value="DAO"/>
    <property type="match status" value="1"/>
</dbReference>
<evidence type="ECO:0000259" key="2">
    <source>
        <dbReference type="Pfam" id="PF01266"/>
    </source>
</evidence>
<sequence length="304" mass="33914">MPMFRAFGVDLLRQVSVYSSNIRGRVVPELCAVNQALVWEFLQDASVSVPYSTGELDIWDSKVSSSILSQKERIANTFLRNSLQLHHLDRGDIVRLFPPYIAIAEKLIRGGTLYPQSIVVNPQQLTHEYARRCVDMGVQFKFTTQVLGIHVSDNQVTNVTTNDGDIVADQYVVAAGISTGFLVNELCKDKVLAPIIPVKSYMFAVRDSTDGTHIQPNNLSKVPPTFFPSYPTVYLHDSCTDDKSTHTHHVPPTVFPSSVLSGEGMITLQVDPTNQRLFRLILGAEFTDISSDIKDDMLQLVVRF</sequence>
<gene>
    <name evidence="3" type="primary">dadA_0</name>
    <name evidence="4" type="synonym">dadA_1</name>
    <name evidence="3" type="ORF">CM83_4614</name>
    <name evidence="4" type="ORF">g.16587</name>
</gene>
<organism evidence="3">
    <name type="scientific">Lygus hesperus</name>
    <name type="common">Western plant bug</name>
    <dbReference type="NCBI Taxonomy" id="30085"/>
    <lineage>
        <taxon>Eukaryota</taxon>
        <taxon>Metazoa</taxon>
        <taxon>Ecdysozoa</taxon>
        <taxon>Arthropoda</taxon>
        <taxon>Hexapoda</taxon>
        <taxon>Insecta</taxon>
        <taxon>Pterygota</taxon>
        <taxon>Neoptera</taxon>
        <taxon>Paraneoptera</taxon>
        <taxon>Hemiptera</taxon>
        <taxon>Heteroptera</taxon>
        <taxon>Panheteroptera</taxon>
        <taxon>Cimicomorpha</taxon>
        <taxon>Miridae</taxon>
        <taxon>Mirini</taxon>
        <taxon>Lygus</taxon>
    </lineage>
</organism>
<name>A0A0A9XBS4_LYGHE</name>
<protein>
    <submittedName>
        <fullName evidence="3">D-amino acid dehydrogenase small subunit</fullName>
    </submittedName>
</protein>
<dbReference type="EMBL" id="GBHO01025457">
    <property type="protein sequence ID" value="JAG18147.1"/>
    <property type="molecule type" value="Transcribed_RNA"/>
</dbReference>
<evidence type="ECO:0000313" key="4">
    <source>
        <dbReference type="EMBL" id="JAQ02519.1"/>
    </source>
</evidence>
<proteinExistence type="predicted"/>
<feature type="domain" description="FAD dependent oxidoreductase" evidence="2">
    <location>
        <begin position="72"/>
        <end position="223"/>
    </location>
</feature>
<dbReference type="PANTHER" id="PTHR13847">
    <property type="entry name" value="SARCOSINE DEHYDROGENASE-RELATED"/>
    <property type="match status" value="1"/>
</dbReference>
<dbReference type="GO" id="GO:0016491">
    <property type="term" value="F:oxidoreductase activity"/>
    <property type="evidence" value="ECO:0007669"/>
    <property type="project" value="UniProtKB-KW"/>
</dbReference>
<reference evidence="3" key="2">
    <citation type="submission" date="2014-07" db="EMBL/GenBank/DDBJ databases">
        <authorList>
            <person name="Hull J."/>
        </authorList>
    </citation>
    <scope>NUCLEOTIDE SEQUENCE</scope>
</reference>
<dbReference type="Gene3D" id="3.50.50.60">
    <property type="entry name" value="FAD/NAD(P)-binding domain"/>
    <property type="match status" value="1"/>
</dbReference>
<keyword evidence="1" id="KW-0560">Oxidoreductase</keyword>
<reference evidence="4" key="3">
    <citation type="journal article" date="2016" name="Gigascience">
        <title>De novo construction of an expanded transcriptome assembly for the western tarnished plant bug, Lygus hesperus.</title>
        <authorList>
            <person name="Tassone E.E."/>
            <person name="Geib S.M."/>
            <person name="Hall B."/>
            <person name="Fabrick J.A."/>
            <person name="Brent C.S."/>
            <person name="Hull J.J."/>
        </authorList>
    </citation>
    <scope>NUCLEOTIDE SEQUENCE</scope>
</reference>
<evidence type="ECO:0000256" key="1">
    <source>
        <dbReference type="ARBA" id="ARBA00023002"/>
    </source>
</evidence>
<reference evidence="3" key="1">
    <citation type="journal article" date="2014" name="PLoS ONE">
        <title>Transcriptome-Based Identification of ABC Transporters in the Western Tarnished Plant Bug Lygus hesperus.</title>
        <authorList>
            <person name="Hull J.J."/>
            <person name="Chaney K."/>
            <person name="Geib S.M."/>
            <person name="Fabrick J.A."/>
            <person name="Brent C.S."/>
            <person name="Walsh D."/>
            <person name="Lavine L.C."/>
        </authorList>
    </citation>
    <scope>NUCLEOTIDE SEQUENCE</scope>
</reference>
<dbReference type="Gene3D" id="3.30.9.10">
    <property type="entry name" value="D-Amino Acid Oxidase, subunit A, domain 2"/>
    <property type="match status" value="1"/>
</dbReference>